<keyword evidence="3" id="KW-1185">Reference proteome</keyword>
<evidence type="ECO:0000256" key="1">
    <source>
        <dbReference type="SAM" id="MobiDB-lite"/>
    </source>
</evidence>
<reference evidence="2 3" key="1">
    <citation type="submission" date="2018-03" db="EMBL/GenBank/DDBJ databases">
        <title>Draft genome of Deinococcus sp. OD32.</title>
        <authorList>
            <person name="Wang X.-P."/>
            <person name="Du Z.-J."/>
        </authorList>
    </citation>
    <scope>NUCLEOTIDE SEQUENCE [LARGE SCALE GENOMIC DNA]</scope>
    <source>
        <strain evidence="2 3">OD32</strain>
    </source>
</reference>
<sequence>MKHVIFPTVAAADAFIADMQQQGLVAPTLGRASYTRSGGTSTATTTTTTETVSTDASAGAEDAGAGAVKGTGVGLAVGAAAGILASGAVVATGGLALPVILGMTALGSGVGAAVGATGGAMGVDENHDGRTSMEDTYEVDHGSYDQMHSTMNSGGRVVGVEDSVPFDAVQATAARHGGQIMDDSGMNRRPLSPTGSSL</sequence>
<protein>
    <submittedName>
        <fullName evidence="2">Uncharacterized protein</fullName>
    </submittedName>
</protein>
<dbReference type="AlphaFoldDB" id="A0A2T3W4S3"/>
<dbReference type="EMBL" id="PYSV01000018">
    <property type="protein sequence ID" value="PTA66869.1"/>
    <property type="molecule type" value="Genomic_DNA"/>
</dbReference>
<feature type="region of interest" description="Disordered" evidence="1">
    <location>
        <begin position="175"/>
        <end position="198"/>
    </location>
</feature>
<dbReference type="Proteomes" id="UP000240317">
    <property type="component" value="Unassembled WGS sequence"/>
</dbReference>
<feature type="region of interest" description="Disordered" evidence="1">
    <location>
        <begin position="35"/>
        <end position="56"/>
    </location>
</feature>
<evidence type="ECO:0000313" key="3">
    <source>
        <dbReference type="Proteomes" id="UP000240317"/>
    </source>
</evidence>
<gene>
    <name evidence="2" type="ORF">C8263_15545</name>
</gene>
<organism evidence="2 3">
    <name type="scientific">Deinococcus arcticus</name>
    <dbReference type="NCBI Taxonomy" id="2136176"/>
    <lineage>
        <taxon>Bacteria</taxon>
        <taxon>Thermotogati</taxon>
        <taxon>Deinococcota</taxon>
        <taxon>Deinococci</taxon>
        <taxon>Deinococcales</taxon>
        <taxon>Deinococcaceae</taxon>
        <taxon>Deinococcus</taxon>
    </lineage>
</organism>
<dbReference type="OrthoDB" id="74279at2"/>
<evidence type="ECO:0000313" key="2">
    <source>
        <dbReference type="EMBL" id="PTA66869.1"/>
    </source>
</evidence>
<proteinExistence type="predicted"/>
<comment type="caution">
    <text evidence="2">The sequence shown here is derived from an EMBL/GenBank/DDBJ whole genome shotgun (WGS) entry which is preliminary data.</text>
</comment>
<name>A0A2T3W4S3_9DEIO</name>
<dbReference type="RefSeq" id="WP_107139057.1">
    <property type="nucleotide sequence ID" value="NZ_PYSV01000018.1"/>
</dbReference>
<accession>A0A2T3W4S3</accession>